<proteinExistence type="predicted"/>
<dbReference type="EMBL" id="JASCSA010000025">
    <property type="protein sequence ID" value="MDI5886056.1"/>
    <property type="molecule type" value="Genomic_DNA"/>
</dbReference>
<keyword evidence="3" id="KW-1185">Reference proteome</keyword>
<dbReference type="Proteomes" id="UP001229025">
    <property type="component" value="Unassembled WGS sequence"/>
</dbReference>
<evidence type="ECO:0000313" key="2">
    <source>
        <dbReference type="EMBL" id="MDI5886056.1"/>
    </source>
</evidence>
<dbReference type="RefSeq" id="WP_284727597.1">
    <property type="nucleotide sequence ID" value="NZ_JASCSA010000025.1"/>
</dbReference>
<feature type="transmembrane region" description="Helical" evidence="1">
    <location>
        <begin position="6"/>
        <end position="28"/>
    </location>
</feature>
<gene>
    <name evidence="2" type="ORF">QLT01_17065</name>
</gene>
<reference evidence="2 3" key="1">
    <citation type="submission" date="2023-04" db="EMBL/GenBank/DDBJ databases">
        <authorList>
            <person name="Otstavnykh N."/>
            <person name="Seitkalieva A."/>
            <person name="Bystritskaya E."/>
        </authorList>
    </citation>
    <scope>NUCLEOTIDE SEQUENCE [LARGE SCALE GENOMIC DNA]</scope>
    <source>
        <strain evidence="2 3">NRIC 0815</strain>
    </source>
</reference>
<evidence type="ECO:0000313" key="3">
    <source>
        <dbReference type="Proteomes" id="UP001229025"/>
    </source>
</evidence>
<keyword evidence="1" id="KW-0812">Transmembrane</keyword>
<name>A0ABT6UUF0_9GAMM</name>
<organism evidence="2 3">
    <name type="scientific">Cobetia amphilecti</name>
    <dbReference type="NCBI Taxonomy" id="1055104"/>
    <lineage>
        <taxon>Bacteria</taxon>
        <taxon>Pseudomonadati</taxon>
        <taxon>Pseudomonadota</taxon>
        <taxon>Gammaproteobacteria</taxon>
        <taxon>Oceanospirillales</taxon>
        <taxon>Halomonadaceae</taxon>
        <taxon>Cobetia</taxon>
    </lineage>
</organism>
<accession>A0ABT6UUF0</accession>
<keyword evidence="1" id="KW-0472">Membrane</keyword>
<protein>
    <submittedName>
        <fullName evidence="2">Uncharacterized protein</fullName>
    </submittedName>
</protein>
<comment type="caution">
    <text evidence="2">The sequence shown here is derived from an EMBL/GenBank/DDBJ whole genome shotgun (WGS) entry which is preliminary data.</text>
</comment>
<evidence type="ECO:0000256" key="1">
    <source>
        <dbReference type="SAM" id="Phobius"/>
    </source>
</evidence>
<reference evidence="3" key="2">
    <citation type="submission" date="2023-07" db="EMBL/GenBank/DDBJ databases">
        <title>Genome-based characterization of strain KMM 296 and proposal for reclassification of Cobetia litoralis and Cobetia pacifica, and emended description of the species Cobetia amphilecti and Cobetia marina.</title>
        <authorList>
            <person name="Balabanova L."/>
            <person name="Nedashkovskaya O."/>
        </authorList>
    </citation>
    <scope>NUCLEOTIDE SEQUENCE [LARGE SCALE GENOMIC DNA]</scope>
    <source>
        <strain evidence="3">NRIC 0815</strain>
    </source>
</reference>
<keyword evidence="1" id="KW-1133">Transmembrane helix</keyword>
<sequence length="49" mass="5576">MTDPVTVALLTVVVIGIALTGALLASCWRARLIGRRRRESLHEYRQRKQ</sequence>